<feature type="compositionally biased region" description="Pro residues" evidence="1">
    <location>
        <begin position="489"/>
        <end position="499"/>
    </location>
</feature>
<accession>A0A343VR27</accession>
<dbReference type="EMBL" id="MF600313">
    <property type="protein sequence ID" value="AVN58351.1"/>
    <property type="molecule type" value="Genomic_DNA"/>
</dbReference>
<dbReference type="AlphaFoldDB" id="A0A343VR27"/>
<feature type="region of interest" description="Disordered" evidence="1">
    <location>
        <begin position="74"/>
        <end position="142"/>
    </location>
</feature>
<feature type="region of interest" description="Disordered" evidence="1">
    <location>
        <begin position="1"/>
        <end position="33"/>
    </location>
</feature>
<feature type="compositionally biased region" description="Low complexity" evidence="1">
    <location>
        <begin position="92"/>
        <end position="102"/>
    </location>
</feature>
<feature type="region of interest" description="Disordered" evidence="1">
    <location>
        <begin position="583"/>
        <end position="647"/>
    </location>
</feature>
<organism evidence="2">
    <name type="scientific">Mycolicibacterium sp. CBMA 213</name>
    <dbReference type="NCBI Taxonomy" id="1968788"/>
    <lineage>
        <taxon>Bacteria</taxon>
        <taxon>Bacillati</taxon>
        <taxon>Actinomycetota</taxon>
        <taxon>Actinomycetes</taxon>
        <taxon>Mycobacteriales</taxon>
        <taxon>Mycobacteriaceae</taxon>
        <taxon>Mycolicibacterium</taxon>
    </lineage>
</organism>
<feature type="compositionally biased region" description="Polar residues" evidence="1">
    <location>
        <begin position="788"/>
        <end position="804"/>
    </location>
</feature>
<evidence type="ECO:0000313" key="2">
    <source>
        <dbReference type="EMBL" id="AVN58351.1"/>
    </source>
</evidence>
<feature type="region of interest" description="Disordered" evidence="1">
    <location>
        <begin position="764"/>
        <end position="827"/>
    </location>
</feature>
<proteinExistence type="predicted"/>
<feature type="compositionally biased region" description="Basic and acidic residues" evidence="1">
    <location>
        <begin position="583"/>
        <end position="601"/>
    </location>
</feature>
<dbReference type="RefSeq" id="WP_172692650.1">
    <property type="nucleotide sequence ID" value="NZ_MF600313.1"/>
</dbReference>
<protein>
    <submittedName>
        <fullName evidence="2">Uncharacterized protein</fullName>
    </submittedName>
</protein>
<feature type="compositionally biased region" description="Pro residues" evidence="1">
    <location>
        <begin position="627"/>
        <end position="639"/>
    </location>
</feature>
<feature type="compositionally biased region" description="Low complexity" evidence="1">
    <location>
        <begin position="504"/>
        <end position="515"/>
    </location>
</feature>
<geneLocation type="plasmid" evidence="2">
    <name>pCBMA213_1</name>
</geneLocation>
<gene>
    <name evidence="2" type="ORF">B5P44_p00056</name>
</gene>
<feature type="region of interest" description="Disordered" evidence="1">
    <location>
        <begin position="473"/>
        <end position="571"/>
    </location>
</feature>
<name>A0A343VR27_9MYCO</name>
<keyword evidence="2" id="KW-0614">Plasmid</keyword>
<sequence length="827" mass="84305">MTGPGQHQMGASPPDGGSNGAISAPDFAQMPGVAGGHATVLHDVMRSGLDPAGAFGAAYAFQRVVGHDRINEPLNRFAGNPVDPQPNPGAAGSATPPSGTPQSAPPQTTPQTSLDGSAGSPMDRPTADLAQPKAWEGGANRPQDIRDVLDRAATKQAAAGAGEPAAAAAKPSAAAKAAVQAASDQLAKDVAGKGATRAAAEAGMLAAKRGAQLGTRVAAQTALRLGALSLPGLGIALTTLFWVIDAGERRAVNNLISTIFGPGAAPDLNAPPSPPRTLFLPLTHDGNRDDTIVKMDEGMVRTNTAAFDYHPDDVWPTLSPAIETTSDFSAVATKINALRGKLQTVIDSIESAYKSGSDDPYVAGLWAKAKPAAEALGQLHETVLPAMGKQLMNGATNGNEFYQAFRQVNLMNRQEINNSTSGLIPFRANHVNASKMSDSTAEMKQAVQKMDRTAQTLASAADTFTVADNLGNATGLPSAGKDEQQTVPPVAPTTPPAAPGGPAGPVMPVAPAAPTDKSDPVKDLSSLLRSGIPQTPAMGMPQMPSLGGLPSGLANAIPKGPDAPMAKPPITDDQLKKALDDRMKDKTDRDAQDKKHVDDSNHSGTTPANSPVADHTTVTPAGNKVVAPPPGAPGTPGGPPGAANTTDIAGRKWTFDTPKQAQLAHLMSGTDGANHKSFRENASTAGYRLPPPGQDIGTPVPSGDIKPGDVVAGPNNQYAYYLGNQGGQDLVITEQGETKPLADVANFNGEHQGIFRLADDGTAAPGAVGAPQQVQDVNAHPGAPVAPGSNTGTPVIRTQDTNPGIGTPAPQQPNPTGLNPGSVPPGN</sequence>
<reference evidence="2" key="1">
    <citation type="journal article" date="2018" name="Front. Microbiol.">
        <title>Beyond the Limits: tRNA Array Units in Mycobacterium Genomes.</title>
        <authorList>
            <person name="Morgado S.M."/>
            <person name="Vicente A.C."/>
        </authorList>
    </citation>
    <scope>NUCLEOTIDE SEQUENCE</scope>
    <source>
        <strain evidence="2">CBMA 213</strain>
        <plasmid evidence="2">pCBMA213_1</plasmid>
    </source>
</reference>
<evidence type="ECO:0000256" key="1">
    <source>
        <dbReference type="SAM" id="MobiDB-lite"/>
    </source>
</evidence>